<dbReference type="EMBL" id="JAWDJW010000021">
    <property type="protein sequence ID" value="KAK3082015.1"/>
    <property type="molecule type" value="Genomic_DNA"/>
</dbReference>
<comment type="caution">
    <text evidence="1">The sequence shown here is derived from an EMBL/GenBank/DDBJ whole genome shotgun (WGS) entry which is preliminary data.</text>
</comment>
<keyword evidence="2" id="KW-1185">Reference proteome</keyword>
<gene>
    <name evidence="1" type="ORF">LTS18_008157</name>
</gene>
<accession>A0ACC3DZM1</accession>
<reference evidence="1" key="1">
    <citation type="submission" date="2024-09" db="EMBL/GenBank/DDBJ databases">
        <title>Black Yeasts Isolated from many extreme environments.</title>
        <authorList>
            <person name="Coleine C."/>
            <person name="Stajich J.E."/>
            <person name="Selbmann L."/>
        </authorList>
    </citation>
    <scope>NUCLEOTIDE SEQUENCE</scope>
    <source>
        <strain evidence="1">CCFEE 5737</strain>
    </source>
</reference>
<dbReference type="Proteomes" id="UP001186974">
    <property type="component" value="Unassembled WGS sequence"/>
</dbReference>
<sequence length="170" mass="18825">MPLSAVGQQTRQVIDTLSDYIEAQGHADYIGEAVSQLEHSLQCAYLAQKARAEDETVLGALLHAVGRFIRHSRDKPPMIDPDGNNVGIHSHEILGEQYLRGLGFSEKICQLVGAHVMAKRYLTTVNQGYYDSLGKSSKTSLKFQGGPFRVEEVKAARDDPSLEEKMAVRR</sequence>
<name>A0ACC3DZM1_9PEZI</name>
<organism evidence="1 2">
    <name type="scientific">Coniosporium uncinatum</name>
    <dbReference type="NCBI Taxonomy" id="93489"/>
    <lineage>
        <taxon>Eukaryota</taxon>
        <taxon>Fungi</taxon>
        <taxon>Dikarya</taxon>
        <taxon>Ascomycota</taxon>
        <taxon>Pezizomycotina</taxon>
        <taxon>Dothideomycetes</taxon>
        <taxon>Dothideomycetes incertae sedis</taxon>
        <taxon>Coniosporium</taxon>
    </lineage>
</organism>
<evidence type="ECO:0000313" key="1">
    <source>
        <dbReference type="EMBL" id="KAK3082015.1"/>
    </source>
</evidence>
<proteinExistence type="predicted"/>
<evidence type="ECO:0000313" key="2">
    <source>
        <dbReference type="Proteomes" id="UP001186974"/>
    </source>
</evidence>
<protein>
    <submittedName>
        <fullName evidence="1">Uncharacterized protein</fullName>
    </submittedName>
</protein>